<evidence type="ECO:0000256" key="4">
    <source>
        <dbReference type="ARBA" id="ARBA00022723"/>
    </source>
</evidence>
<comment type="similarity">
    <text evidence="2 9">Belongs to the cytochrome P450 family.</text>
</comment>
<accession>A0A0F9ZVB4</accession>
<keyword evidence="10" id="KW-0812">Transmembrane</keyword>
<dbReference type="InterPro" id="IPR036396">
    <property type="entry name" value="Cyt_P450_sf"/>
</dbReference>
<comment type="cofactor">
    <cofactor evidence="1 8">
        <name>heme</name>
        <dbReference type="ChEBI" id="CHEBI:30413"/>
    </cofactor>
</comment>
<evidence type="ECO:0000256" key="3">
    <source>
        <dbReference type="ARBA" id="ARBA00022617"/>
    </source>
</evidence>
<evidence type="ECO:0000313" key="12">
    <source>
        <dbReference type="Proteomes" id="UP000034112"/>
    </source>
</evidence>
<dbReference type="OMA" id="QHWLKFK"/>
<keyword evidence="5 9" id="KW-0560">Oxidoreductase</keyword>
<dbReference type="SUPFAM" id="SSF48264">
    <property type="entry name" value="Cytochrome P450"/>
    <property type="match status" value="1"/>
</dbReference>
<dbReference type="Gene3D" id="1.10.630.10">
    <property type="entry name" value="Cytochrome P450"/>
    <property type="match status" value="1"/>
</dbReference>
<feature type="transmembrane region" description="Helical" evidence="10">
    <location>
        <begin position="6"/>
        <end position="24"/>
    </location>
</feature>
<dbReference type="AlphaFoldDB" id="A0A0F9ZVB4"/>
<protein>
    <recommendedName>
        <fullName evidence="13">O-methylsterigmatocystin oxidoreductase</fullName>
    </recommendedName>
</protein>
<comment type="caution">
    <text evidence="11">The sequence shown here is derived from an EMBL/GenBank/DDBJ whole genome shotgun (WGS) entry which is preliminary data.</text>
</comment>
<dbReference type="EMBL" id="JOKZ01000089">
    <property type="protein sequence ID" value="KKP04062.1"/>
    <property type="molecule type" value="Genomic_DNA"/>
</dbReference>
<evidence type="ECO:0000256" key="10">
    <source>
        <dbReference type="SAM" id="Phobius"/>
    </source>
</evidence>
<evidence type="ECO:0000256" key="7">
    <source>
        <dbReference type="ARBA" id="ARBA00023033"/>
    </source>
</evidence>
<dbReference type="OrthoDB" id="2789670at2759"/>
<dbReference type="GO" id="GO:0004497">
    <property type="term" value="F:monooxygenase activity"/>
    <property type="evidence" value="ECO:0007669"/>
    <property type="project" value="UniProtKB-KW"/>
</dbReference>
<proteinExistence type="inferred from homology"/>
<gene>
    <name evidence="11" type="ORF">THAR02_03854</name>
</gene>
<dbReference type="PRINTS" id="PR00463">
    <property type="entry name" value="EP450I"/>
</dbReference>
<dbReference type="InterPro" id="IPR002401">
    <property type="entry name" value="Cyt_P450_E_grp-I"/>
</dbReference>
<feature type="binding site" description="axial binding residue" evidence="8">
    <location>
        <position position="444"/>
    </location>
    <ligand>
        <name>heme</name>
        <dbReference type="ChEBI" id="CHEBI:30413"/>
    </ligand>
    <ligandPart>
        <name>Fe</name>
        <dbReference type="ChEBI" id="CHEBI:18248"/>
    </ligandPart>
</feature>
<evidence type="ECO:0000256" key="5">
    <source>
        <dbReference type="ARBA" id="ARBA00023002"/>
    </source>
</evidence>
<keyword evidence="10" id="KW-0472">Membrane</keyword>
<dbReference type="PROSITE" id="PS00086">
    <property type="entry name" value="CYTOCHROME_P450"/>
    <property type="match status" value="1"/>
</dbReference>
<keyword evidence="7 9" id="KW-0503">Monooxygenase</keyword>
<dbReference type="PANTHER" id="PTHR46300:SF7">
    <property type="entry name" value="P450, PUTATIVE (EUROFUNG)-RELATED"/>
    <property type="match status" value="1"/>
</dbReference>
<dbReference type="Proteomes" id="UP000034112">
    <property type="component" value="Unassembled WGS sequence"/>
</dbReference>
<evidence type="ECO:0000256" key="9">
    <source>
        <dbReference type="RuleBase" id="RU000461"/>
    </source>
</evidence>
<dbReference type="InterPro" id="IPR050364">
    <property type="entry name" value="Cytochrome_P450_fung"/>
</dbReference>
<dbReference type="InterPro" id="IPR001128">
    <property type="entry name" value="Cyt_P450"/>
</dbReference>
<dbReference type="InterPro" id="IPR017972">
    <property type="entry name" value="Cyt_P450_CS"/>
</dbReference>
<dbReference type="PRINTS" id="PR00385">
    <property type="entry name" value="P450"/>
</dbReference>
<name>A0A0F9ZVB4_TRIHA</name>
<reference evidence="12" key="1">
    <citation type="journal article" date="2015" name="Genome Announc.">
        <title>Draft whole-genome sequence of the biocontrol agent Trichoderma harzianum T6776.</title>
        <authorList>
            <person name="Baroncelli R."/>
            <person name="Piaggeschi G."/>
            <person name="Fiorini L."/>
            <person name="Bertolini E."/>
            <person name="Zapparata A."/>
            <person name="Pe M.E."/>
            <person name="Sarrocco S."/>
            <person name="Vannacci G."/>
        </authorList>
    </citation>
    <scope>NUCLEOTIDE SEQUENCE [LARGE SCALE GENOMIC DNA]</scope>
    <source>
        <strain evidence="12">T6776</strain>
    </source>
</reference>
<keyword evidence="10" id="KW-1133">Transmembrane helix</keyword>
<evidence type="ECO:0008006" key="13">
    <source>
        <dbReference type="Google" id="ProtNLM"/>
    </source>
</evidence>
<evidence type="ECO:0000256" key="2">
    <source>
        <dbReference type="ARBA" id="ARBA00010617"/>
    </source>
</evidence>
<dbReference type="GO" id="GO:0016705">
    <property type="term" value="F:oxidoreductase activity, acting on paired donors, with incorporation or reduction of molecular oxygen"/>
    <property type="evidence" value="ECO:0007669"/>
    <property type="project" value="InterPro"/>
</dbReference>
<dbReference type="GO" id="GO:0005506">
    <property type="term" value="F:iron ion binding"/>
    <property type="evidence" value="ECO:0007669"/>
    <property type="project" value="InterPro"/>
</dbReference>
<keyword evidence="6 8" id="KW-0408">Iron</keyword>
<dbReference type="GO" id="GO:0020037">
    <property type="term" value="F:heme binding"/>
    <property type="evidence" value="ECO:0007669"/>
    <property type="project" value="InterPro"/>
</dbReference>
<evidence type="ECO:0000256" key="6">
    <source>
        <dbReference type="ARBA" id="ARBA00023004"/>
    </source>
</evidence>
<evidence type="ECO:0000256" key="1">
    <source>
        <dbReference type="ARBA" id="ARBA00001971"/>
    </source>
</evidence>
<keyword evidence="3 8" id="KW-0349">Heme</keyword>
<evidence type="ECO:0000313" key="11">
    <source>
        <dbReference type="EMBL" id="KKP04062.1"/>
    </source>
</evidence>
<evidence type="ECO:0000256" key="8">
    <source>
        <dbReference type="PIRSR" id="PIRSR602401-1"/>
    </source>
</evidence>
<dbReference type="Pfam" id="PF00067">
    <property type="entry name" value="p450"/>
    <property type="match status" value="1"/>
</dbReference>
<dbReference type="CDD" id="cd11065">
    <property type="entry name" value="CYP64-like"/>
    <property type="match status" value="1"/>
</dbReference>
<dbReference type="PANTHER" id="PTHR46300">
    <property type="entry name" value="P450, PUTATIVE (EUROFUNG)-RELATED-RELATED"/>
    <property type="match status" value="1"/>
</dbReference>
<keyword evidence="4 8" id="KW-0479">Metal-binding</keyword>
<organism evidence="11 12">
    <name type="scientific">Trichoderma harzianum</name>
    <name type="common">Hypocrea lixii</name>
    <dbReference type="NCBI Taxonomy" id="5544"/>
    <lineage>
        <taxon>Eukaryota</taxon>
        <taxon>Fungi</taxon>
        <taxon>Dikarya</taxon>
        <taxon>Ascomycota</taxon>
        <taxon>Pezizomycotina</taxon>
        <taxon>Sordariomycetes</taxon>
        <taxon>Hypocreomycetidae</taxon>
        <taxon>Hypocreales</taxon>
        <taxon>Hypocreaceae</taxon>
        <taxon>Trichoderma</taxon>
    </lineage>
</organism>
<sequence length="537" mass="60975">MFGTPQIVAGIVALMGFLVYHQYFRKKNVLLSLPPGPKGLPIIGNIWDFPPPEISEWQHWLKFKDLYGPISSITVMGQTYVIIHDREAASDIMSKMSLKTSNRPTSVFAFELCGFQKFTSGRPYDATFRLHRKFMHQQAGTKTIASQFNDVQDVESRRLLKRILDDPQSLIKHFRTEAAAIILKSVYGYSIEPQAVDPLTNLIETMMYNFGLAMTPAARLVDMIPAVQHLPDWFPGTAYKKTARQWSKVNHDTVNIPYSFVKRQMANATHRPSFVSSLIERYSGKNGELDSDNEEAIKWASGIMYGGGADTTVSTLSALTLAILLFPEVQERAQEEIDKLIGTNPTRLPGLDDQEQLPYTSAIVKEALRWFPVVPIPTPHITDEDIIFYGYRIPKGAILRPSVWWFHHDPQTYPDPFRFSPERFLEPRNERDPGEAFGYGRRICPGRYIADDSLFITIARLLATFNISKAVDEQGMPVEPKVEYLPGLVARPASFPFIITVRSEKHEELIKSIEVDHPWEKSDADLLESGYDLTAYK</sequence>